<evidence type="ECO:0000313" key="2">
    <source>
        <dbReference type="EMBL" id="GGL56574.1"/>
    </source>
</evidence>
<dbReference type="PANTHER" id="PTHR36512:SF3">
    <property type="entry name" value="BLR5678 PROTEIN"/>
    <property type="match status" value="1"/>
</dbReference>
<dbReference type="InterPro" id="IPR005321">
    <property type="entry name" value="Peptidase_S58_DmpA"/>
</dbReference>
<gene>
    <name evidence="2" type="ORF">GCM10011575_13800</name>
</gene>
<reference evidence="2" key="1">
    <citation type="journal article" date="2014" name="Int. J. Syst. Evol. Microbiol.">
        <title>Complete genome sequence of Corynebacterium casei LMG S-19264T (=DSM 44701T), isolated from a smear-ripened cheese.</title>
        <authorList>
            <consortium name="US DOE Joint Genome Institute (JGI-PGF)"/>
            <person name="Walter F."/>
            <person name="Albersmeier A."/>
            <person name="Kalinowski J."/>
            <person name="Ruckert C."/>
        </authorList>
    </citation>
    <scope>NUCLEOTIDE SEQUENCE</scope>
    <source>
        <strain evidence="2">CGMCC 4.7306</strain>
    </source>
</reference>
<keyword evidence="3" id="KW-1185">Reference proteome</keyword>
<dbReference type="Pfam" id="PF03576">
    <property type="entry name" value="Peptidase_S58"/>
    <property type="match status" value="1"/>
</dbReference>
<dbReference type="Proteomes" id="UP000613840">
    <property type="component" value="Unassembled WGS sequence"/>
</dbReference>
<dbReference type="RefSeq" id="WP_229669787.1">
    <property type="nucleotide sequence ID" value="NZ_BMMZ01000002.1"/>
</dbReference>
<dbReference type="Gene3D" id="3.60.70.12">
    <property type="entry name" value="L-amino peptidase D-ALA esterase/amidase"/>
    <property type="match status" value="1"/>
</dbReference>
<proteinExistence type="inferred from homology"/>
<dbReference type="SUPFAM" id="SSF56266">
    <property type="entry name" value="DmpA/ArgJ-like"/>
    <property type="match status" value="1"/>
</dbReference>
<reference evidence="2" key="2">
    <citation type="submission" date="2020-09" db="EMBL/GenBank/DDBJ databases">
        <authorList>
            <person name="Sun Q."/>
            <person name="Zhou Y."/>
        </authorList>
    </citation>
    <scope>NUCLEOTIDE SEQUENCE</scope>
    <source>
        <strain evidence="2">CGMCC 4.7306</strain>
    </source>
</reference>
<sequence length="353" mass="35605">MTSPTPPGRARARDLGIQPGRLPTGRLNAITDIPGVLVGQRTLIEGDDVRTGVTAVLPHGGNLYQHKVAGAVHVGNGFGKTAGSIQVGELGTIETPIVLTNTLSVAAGIGGVITWTLAQPGNEQVSSINALVGETNDSGLNDIRGRHVTEADVVAAIEAAISGPVEEGAVGAGTGTSAFGWKGGIGTSSRLVGDRVVGVLVQTNYGGVLRIDGVPIAPELTPDTPGADSADGSCMIIIGTDASIAARSLERIAARAVFALARTGSSYSHGSGDIAVAFSTADTAAPAEVAVGGSALSPLFEATLDATEEAVYNSLFAATTVTGFQATRRPAIPLDAVRKILARRSGPGMHRAP</sequence>
<evidence type="ECO:0000256" key="1">
    <source>
        <dbReference type="ARBA" id="ARBA00007068"/>
    </source>
</evidence>
<dbReference type="PANTHER" id="PTHR36512">
    <property type="entry name" value="D-AMINOPEPTIDASE"/>
    <property type="match status" value="1"/>
</dbReference>
<dbReference type="EMBL" id="BMMZ01000002">
    <property type="protein sequence ID" value="GGL56574.1"/>
    <property type="molecule type" value="Genomic_DNA"/>
</dbReference>
<dbReference type="AlphaFoldDB" id="A0A917S478"/>
<evidence type="ECO:0000313" key="3">
    <source>
        <dbReference type="Proteomes" id="UP000613840"/>
    </source>
</evidence>
<name>A0A917S478_9ACTN</name>
<organism evidence="2 3">
    <name type="scientific">Microlunatus endophyticus</name>
    <dbReference type="NCBI Taxonomy" id="1716077"/>
    <lineage>
        <taxon>Bacteria</taxon>
        <taxon>Bacillati</taxon>
        <taxon>Actinomycetota</taxon>
        <taxon>Actinomycetes</taxon>
        <taxon>Propionibacteriales</taxon>
        <taxon>Propionibacteriaceae</taxon>
        <taxon>Microlunatus</taxon>
    </lineage>
</organism>
<dbReference type="CDD" id="cd02253">
    <property type="entry name" value="DmpA"/>
    <property type="match status" value="1"/>
</dbReference>
<protein>
    <submittedName>
        <fullName evidence="2">D-aminopeptidase</fullName>
    </submittedName>
</protein>
<comment type="similarity">
    <text evidence="1">Belongs to the peptidase S58 family.</text>
</comment>
<comment type="caution">
    <text evidence="2">The sequence shown here is derived from an EMBL/GenBank/DDBJ whole genome shotgun (WGS) entry which is preliminary data.</text>
</comment>
<dbReference type="GO" id="GO:0004177">
    <property type="term" value="F:aminopeptidase activity"/>
    <property type="evidence" value="ECO:0007669"/>
    <property type="project" value="TreeGrafter"/>
</dbReference>
<accession>A0A917S478</accession>
<dbReference type="InterPro" id="IPR016117">
    <property type="entry name" value="ArgJ-like_dom_sf"/>
</dbReference>